<protein>
    <recommendedName>
        <fullName evidence="3">TonB-dependent outer membrane receptor, SusC/RagA subfamily, signature region</fullName>
    </recommendedName>
</protein>
<dbReference type="InterPro" id="IPR037066">
    <property type="entry name" value="Plug_dom_sf"/>
</dbReference>
<gene>
    <name evidence="1" type="ORF">SAMN02787073_3376</name>
</gene>
<organism evidence="1 2">
    <name type="scientific">Chryseobacterium vrystaatense</name>
    <dbReference type="NCBI Taxonomy" id="307480"/>
    <lineage>
        <taxon>Bacteria</taxon>
        <taxon>Pseudomonadati</taxon>
        <taxon>Bacteroidota</taxon>
        <taxon>Flavobacteriia</taxon>
        <taxon>Flavobacteriales</taxon>
        <taxon>Weeksellaceae</taxon>
        <taxon>Chryseobacterium group</taxon>
        <taxon>Chryseobacterium</taxon>
    </lineage>
</organism>
<name>A0A1M5GJ49_9FLAO</name>
<proteinExistence type="predicted"/>
<accession>A0A1M5GJ49</accession>
<dbReference type="RefSeq" id="WP_073174593.1">
    <property type="nucleotide sequence ID" value="NZ_FQVE01000004.1"/>
</dbReference>
<dbReference type="EMBL" id="FQVE01000004">
    <property type="protein sequence ID" value="SHG03738.1"/>
    <property type="molecule type" value="Genomic_DNA"/>
</dbReference>
<dbReference type="Proteomes" id="UP000184108">
    <property type="component" value="Unassembled WGS sequence"/>
</dbReference>
<evidence type="ECO:0000313" key="1">
    <source>
        <dbReference type="EMBL" id="SHG03738.1"/>
    </source>
</evidence>
<evidence type="ECO:0008006" key="3">
    <source>
        <dbReference type="Google" id="ProtNLM"/>
    </source>
</evidence>
<dbReference type="AlphaFoldDB" id="A0A1M5GJ49"/>
<reference evidence="2" key="1">
    <citation type="submission" date="2016-11" db="EMBL/GenBank/DDBJ databases">
        <authorList>
            <person name="Varghese N."/>
            <person name="Submissions S."/>
        </authorList>
    </citation>
    <scope>NUCLEOTIDE SEQUENCE [LARGE SCALE GENOMIC DNA]</scope>
    <source>
        <strain evidence="2">YR203</strain>
    </source>
</reference>
<dbReference type="Gene3D" id="2.170.130.10">
    <property type="entry name" value="TonB-dependent receptor, plug domain"/>
    <property type="match status" value="1"/>
</dbReference>
<sequence length="189" mass="20570">MKITIPKPCHENWNMMTSGEKGKFCKVCSKKVRDFTGFSDEELVNSFTDDKNICGKFRADQLGRNLNFSITGAIALGLLGGSGVVATAHAQEVKNEKVKAVDQTGGLHVNHPANDPAYKNRTMVLGKPLAGPANKPVIFLDKKRISETELRNLSPDRVKSMNILSGEGAVKLYGKEGQNGVIVITSKRK</sequence>
<evidence type="ECO:0000313" key="2">
    <source>
        <dbReference type="Proteomes" id="UP000184108"/>
    </source>
</evidence>